<dbReference type="AlphaFoldDB" id="T1KRK4"/>
<dbReference type="EnsemblMetazoa" id="tetur18g03821.1">
    <property type="protein sequence ID" value="tetur18g03821.1"/>
    <property type="gene ID" value="tetur18g03821"/>
</dbReference>
<sequence length="363" mass="42469">MDEIKSTYSPSQFEPSSLLGWSLLRKKVFSHLMFWIASASLISRAFYRFSIVVMNKEVETMTKYGQLLNQLCTLCLGLTIMHFEFNRPLYIKYLDCYQTIVNNNFGKASLKFVNKWGKIVRVWVIFAFLYELITIATFEYLYIFKKTGFTANMFLLVSFFSFTQLLYILTIQFIIECCIYTQSTFIPINTLLDTLLHQNQQSTQLDINRMAKLTRVHYTKIIKSIRYIDKFLTYAILVFYLYFIGHCIFVFNEFFQVSGSIYWRLYNVFRFFGESSYLVLTTYHLVRVHQLSVQMFAKVYDLSYSLASDSFEAVNEINLFLFRIDRNDVGFTFAGLCLVSPSFVSSLASIALTLGLALPNFID</sequence>
<accession>T1KRK4</accession>
<keyword evidence="1" id="KW-0812">Transmembrane</keyword>
<dbReference type="HOGENOM" id="CLU_755079_0_0_1"/>
<evidence type="ECO:0000256" key="1">
    <source>
        <dbReference type="SAM" id="Phobius"/>
    </source>
</evidence>
<evidence type="ECO:0008006" key="4">
    <source>
        <dbReference type="Google" id="ProtNLM"/>
    </source>
</evidence>
<dbReference type="Proteomes" id="UP000015104">
    <property type="component" value="Unassembled WGS sequence"/>
</dbReference>
<dbReference type="EMBL" id="CAEY01000391">
    <property type="status" value="NOT_ANNOTATED_CDS"/>
    <property type="molecule type" value="Genomic_DNA"/>
</dbReference>
<keyword evidence="1" id="KW-0472">Membrane</keyword>
<evidence type="ECO:0000313" key="2">
    <source>
        <dbReference type="EnsemblMetazoa" id="tetur18g03821.1"/>
    </source>
</evidence>
<reference evidence="2" key="2">
    <citation type="submission" date="2015-06" db="UniProtKB">
        <authorList>
            <consortium name="EnsemblMetazoa"/>
        </authorList>
    </citation>
    <scope>IDENTIFICATION</scope>
</reference>
<feature type="transmembrane region" description="Helical" evidence="1">
    <location>
        <begin position="149"/>
        <end position="169"/>
    </location>
</feature>
<feature type="transmembrane region" description="Helical" evidence="1">
    <location>
        <begin position="331"/>
        <end position="358"/>
    </location>
</feature>
<proteinExistence type="predicted"/>
<keyword evidence="3" id="KW-1185">Reference proteome</keyword>
<feature type="transmembrane region" description="Helical" evidence="1">
    <location>
        <begin position="28"/>
        <end position="47"/>
    </location>
</feature>
<evidence type="ECO:0000313" key="3">
    <source>
        <dbReference type="Proteomes" id="UP000015104"/>
    </source>
</evidence>
<name>T1KRK4_TETUR</name>
<feature type="transmembrane region" description="Helical" evidence="1">
    <location>
        <begin position="120"/>
        <end position="143"/>
    </location>
</feature>
<keyword evidence="1" id="KW-1133">Transmembrane helix</keyword>
<feature type="transmembrane region" description="Helical" evidence="1">
    <location>
        <begin position="67"/>
        <end position="85"/>
    </location>
</feature>
<organism evidence="2 3">
    <name type="scientific">Tetranychus urticae</name>
    <name type="common">Two-spotted spider mite</name>
    <dbReference type="NCBI Taxonomy" id="32264"/>
    <lineage>
        <taxon>Eukaryota</taxon>
        <taxon>Metazoa</taxon>
        <taxon>Ecdysozoa</taxon>
        <taxon>Arthropoda</taxon>
        <taxon>Chelicerata</taxon>
        <taxon>Arachnida</taxon>
        <taxon>Acari</taxon>
        <taxon>Acariformes</taxon>
        <taxon>Trombidiformes</taxon>
        <taxon>Prostigmata</taxon>
        <taxon>Eleutherengona</taxon>
        <taxon>Raphignathae</taxon>
        <taxon>Tetranychoidea</taxon>
        <taxon>Tetranychidae</taxon>
        <taxon>Tetranychus</taxon>
    </lineage>
</organism>
<feature type="transmembrane region" description="Helical" evidence="1">
    <location>
        <begin position="231"/>
        <end position="251"/>
    </location>
</feature>
<protein>
    <recommendedName>
        <fullName evidence="4">Gustatory receptor</fullName>
    </recommendedName>
</protein>
<reference evidence="3" key="1">
    <citation type="submission" date="2011-08" db="EMBL/GenBank/DDBJ databases">
        <authorList>
            <person name="Rombauts S."/>
        </authorList>
    </citation>
    <scope>NUCLEOTIDE SEQUENCE</scope>
    <source>
        <strain evidence="3">London</strain>
    </source>
</reference>